<dbReference type="InterPro" id="IPR045472">
    <property type="entry name" value="DUF6493"/>
</dbReference>
<dbReference type="RefSeq" id="WP_110256830.1">
    <property type="nucleotide sequence ID" value="NZ_QJKB01000007.1"/>
</dbReference>
<gene>
    <name evidence="4" type="ORF">DFR42_107259</name>
</gene>
<name>A0A318JCR4_9BURK</name>
<accession>A0A318JCR4</accession>
<dbReference type="EMBL" id="QJKB01000007">
    <property type="protein sequence ID" value="PXX41608.1"/>
    <property type="molecule type" value="Genomic_DNA"/>
</dbReference>
<dbReference type="Pfam" id="PF25149">
    <property type="entry name" value="DUF7825"/>
    <property type="match status" value="1"/>
</dbReference>
<dbReference type="Pfam" id="PF20103">
    <property type="entry name" value="DUF6493"/>
    <property type="match status" value="1"/>
</dbReference>
<evidence type="ECO:0000259" key="2">
    <source>
        <dbReference type="Pfam" id="PF25148"/>
    </source>
</evidence>
<dbReference type="InterPro" id="IPR056727">
    <property type="entry name" value="DUF7825"/>
</dbReference>
<comment type="caution">
    <text evidence="4">The sequence shown here is derived from an EMBL/GenBank/DDBJ whole genome shotgun (WGS) entry which is preliminary data.</text>
</comment>
<dbReference type="Pfam" id="PF25148">
    <property type="entry name" value="DUF7824"/>
    <property type="match status" value="1"/>
</dbReference>
<dbReference type="Proteomes" id="UP000247792">
    <property type="component" value="Unassembled WGS sequence"/>
</dbReference>
<dbReference type="OrthoDB" id="8481515at2"/>
<feature type="domain" description="DUF7824" evidence="2">
    <location>
        <begin position="430"/>
        <end position="656"/>
    </location>
</feature>
<keyword evidence="5" id="KW-1185">Reference proteome</keyword>
<feature type="domain" description="DUF6493" evidence="1">
    <location>
        <begin position="16"/>
        <end position="320"/>
    </location>
</feature>
<sequence>MAEQKNEAAFVAKNPLEEFVVAGNYQGLMTYLQAQDKTQWSQHRASVMRLNKVMEKSRYTLDMSRSAWRSKVTDEQWHCLRAAIFLCGTATDVAEHCWHYLYQPAELIELWKEYQPPSTENLALTMISLRPLAFRIVQSLLINNLIERPTHDNYLLGLLSQEVHSDRVPDVAYWIKHDPDLLQGPLLQLFDIEGTTDISFAGRDKYNHDPAHTWQQLFLNLCQQGVYSRKLLLDKTLGALEKDWIQFRSGWFSRFHDALAPTVEEMRVFSERYLGLCHSRIPPTVSMALKVLGTLQAADAISNTALLTALQPLLSSAVKAQVDAALKLLDQIILKDASLANEAASIAVFGLLHEAADMQKKVISRLGKWSMDAATQEQARQLLPQVATSNRDALTALLGTAVVDASEPPTAIQISQTLPTLQPLPSPIAENRALVLISDIDALIEACAYVFENSDDTDCFETVIHALLKLAPFSTDDKKRFGPVLKRAQKLKPSADNWRNMEKPLARELARLLVFIFEAERLTPTSSFAKGRFGVHSVICQRTDDLMDVLAQGKSVPPLAAPSHQRGYIAPSVLIERAREQHALGLQQPLQEQVLSLLRLAPCQDAGVRQQAASLPDTPYHNALRYALGSQVSIPAKGKDSALYIAAARARYPDEDDTSLIQLYGDFGPDGAHAARYRFEIEISKNEVYTFYHSHLRTTPAPRAIDPAYLSILRHPQVVEDEGYFRRIESFGGNNESQIRWAASMMPSSLAAVFAEGAHAIANNLDWWEAEWYNKAYLNLLLDPTVPMSSSAITLLAFALAGKEPGQTAIAIDALVVTWLEGRLDASALAQAIHDLLATPQVKASRYAKSLATAARAHALAPQLVFQLLSTMVTQSPQAPPKDTAALLELLNELRLERKQSLPAPTLAALQIMQIGGKGKTALKALLAG</sequence>
<dbReference type="AlphaFoldDB" id="A0A318JCR4"/>
<evidence type="ECO:0000313" key="5">
    <source>
        <dbReference type="Proteomes" id="UP000247792"/>
    </source>
</evidence>
<evidence type="ECO:0000313" key="4">
    <source>
        <dbReference type="EMBL" id="PXX41608.1"/>
    </source>
</evidence>
<dbReference type="InterPro" id="IPR056726">
    <property type="entry name" value="DUF7824"/>
</dbReference>
<proteinExistence type="predicted"/>
<protein>
    <submittedName>
        <fullName evidence="4">Uncharacterized protein</fullName>
    </submittedName>
</protein>
<organism evidence="4 5">
    <name type="scientific">Undibacterium pigrum</name>
    <dbReference type="NCBI Taxonomy" id="401470"/>
    <lineage>
        <taxon>Bacteria</taxon>
        <taxon>Pseudomonadati</taxon>
        <taxon>Pseudomonadota</taxon>
        <taxon>Betaproteobacteria</taxon>
        <taxon>Burkholderiales</taxon>
        <taxon>Oxalobacteraceae</taxon>
        <taxon>Undibacterium</taxon>
    </lineage>
</organism>
<feature type="domain" description="DUF7825" evidence="3">
    <location>
        <begin position="734"/>
        <end position="917"/>
    </location>
</feature>
<reference evidence="4 5" key="1">
    <citation type="submission" date="2018-05" db="EMBL/GenBank/DDBJ databases">
        <title>Genomic Encyclopedia of Type Strains, Phase IV (KMG-IV): sequencing the most valuable type-strain genomes for metagenomic binning, comparative biology and taxonomic classification.</title>
        <authorList>
            <person name="Goeker M."/>
        </authorList>
    </citation>
    <scope>NUCLEOTIDE SEQUENCE [LARGE SCALE GENOMIC DNA]</scope>
    <source>
        <strain evidence="4 5">DSM 19792</strain>
    </source>
</reference>
<evidence type="ECO:0000259" key="3">
    <source>
        <dbReference type="Pfam" id="PF25149"/>
    </source>
</evidence>
<evidence type="ECO:0000259" key="1">
    <source>
        <dbReference type="Pfam" id="PF20103"/>
    </source>
</evidence>